<dbReference type="Proteomes" id="UP000515369">
    <property type="component" value="Chromosome"/>
</dbReference>
<keyword evidence="2" id="KW-1185">Reference proteome</keyword>
<sequence>MFSTIELALYQGTYRLAGVCCEYNTLPNIKLDNKGAFATKGTYPTFTGAGFADSPILIQGQLALSSATLTISYTVNATLATYTL</sequence>
<organism evidence="1 2">
    <name type="scientific">Spirosoma foliorum</name>
    <dbReference type="NCBI Taxonomy" id="2710596"/>
    <lineage>
        <taxon>Bacteria</taxon>
        <taxon>Pseudomonadati</taxon>
        <taxon>Bacteroidota</taxon>
        <taxon>Cytophagia</taxon>
        <taxon>Cytophagales</taxon>
        <taxon>Cytophagaceae</taxon>
        <taxon>Spirosoma</taxon>
    </lineage>
</organism>
<name>A0A7G5H6M6_9BACT</name>
<reference evidence="1 2" key="1">
    <citation type="submission" date="2020-07" db="EMBL/GenBank/DDBJ databases">
        <title>Spirosoma foliorum sp. nov., isolated from the leaves on the Nejang mountain Korea, Republic of.</title>
        <authorList>
            <person name="Ho H."/>
            <person name="Lee Y.-J."/>
            <person name="Nurcahyanto D.-A."/>
            <person name="Kim S.-G."/>
        </authorList>
    </citation>
    <scope>NUCLEOTIDE SEQUENCE [LARGE SCALE GENOMIC DNA]</scope>
    <source>
        <strain evidence="1 2">PL0136</strain>
    </source>
</reference>
<dbReference type="KEGG" id="sfol:H3H32_18680"/>
<accession>A0A7G5H6M6</accession>
<evidence type="ECO:0000313" key="2">
    <source>
        <dbReference type="Proteomes" id="UP000515369"/>
    </source>
</evidence>
<protein>
    <submittedName>
        <fullName evidence="1">Uncharacterized protein</fullName>
    </submittedName>
</protein>
<evidence type="ECO:0000313" key="1">
    <source>
        <dbReference type="EMBL" id="QMW06768.1"/>
    </source>
</evidence>
<dbReference type="EMBL" id="CP059732">
    <property type="protein sequence ID" value="QMW06768.1"/>
    <property type="molecule type" value="Genomic_DNA"/>
</dbReference>
<gene>
    <name evidence="1" type="ORF">H3H32_18680</name>
</gene>
<proteinExistence type="predicted"/>
<dbReference type="RefSeq" id="WP_182464161.1">
    <property type="nucleotide sequence ID" value="NZ_CP059732.1"/>
</dbReference>
<dbReference type="AlphaFoldDB" id="A0A7G5H6M6"/>